<evidence type="ECO:0000256" key="3">
    <source>
        <dbReference type="ARBA" id="ARBA00022525"/>
    </source>
</evidence>
<evidence type="ECO:0000256" key="4">
    <source>
        <dbReference type="ARBA" id="ARBA00022723"/>
    </source>
</evidence>
<keyword evidence="4" id="KW-0479">Metal-binding</keyword>
<evidence type="ECO:0000256" key="13">
    <source>
        <dbReference type="SAM" id="SignalP"/>
    </source>
</evidence>
<dbReference type="EMBL" id="JH971386">
    <property type="protein sequence ID" value="EKM83243.1"/>
    <property type="molecule type" value="Genomic_DNA"/>
</dbReference>
<feature type="compositionally biased region" description="Low complexity" evidence="12">
    <location>
        <begin position="349"/>
        <end position="360"/>
    </location>
</feature>
<keyword evidence="15" id="KW-1185">Reference proteome</keyword>
<protein>
    <submittedName>
        <fullName evidence="14">Uncharacterized protein</fullName>
    </submittedName>
</protein>
<comment type="similarity">
    <text evidence="11">Belongs to the polysaccharide monooxygenase AA14 family.</text>
</comment>
<name>K5XID0_AGABU</name>
<sequence>MRSFAVALGFLGLTNAHLTAWHRGMYCLDGASGQIDLNTADPVTPLYQLPKSDWWFHHINKCDEFPPAPGEFLDLPAGGQFQVEIASNRAKTSLSYSGRDQSDWPDGGHYPDNYNVPSCITSPNMHTQNQSMAAGSAFAISYQSDIKQVTPENLVVFSVRYNTPWKRVARFDVPAAMPACPPEGCICAWGWIPDGCGQANMYHQAYRCRVTNPTSSTPLAPPKPPVWCEGHPDTCTKGAKQMLYWNQADGNNIFTDGLNLAGQPKSPGYNMKTGFADGAQNDIFVGPPASNPGSGASPAPPPSHNPSTTPANTKPQTQPTKAASQSRSARSTSVTSEPHNQPPKPTNAPAPHANPANSDPSHVSAPSVQSSTPVATERPSPRCNSRNGKRSNSKRNLHTKNRLRRW</sequence>
<evidence type="ECO:0000256" key="10">
    <source>
        <dbReference type="ARBA" id="ARBA00023180"/>
    </source>
</evidence>
<comment type="subcellular location">
    <subcellularLocation>
        <location evidence="2">Secreted</location>
    </subcellularLocation>
</comment>
<evidence type="ECO:0000256" key="8">
    <source>
        <dbReference type="ARBA" id="ARBA00023033"/>
    </source>
</evidence>
<evidence type="ECO:0000256" key="1">
    <source>
        <dbReference type="ARBA" id="ARBA00001973"/>
    </source>
</evidence>
<dbReference type="OrthoDB" id="2019572at2759"/>
<feature type="compositionally biased region" description="Low complexity" evidence="12">
    <location>
        <begin position="322"/>
        <end position="336"/>
    </location>
</feature>
<gene>
    <name evidence="14" type="ORF">AGABI1DRAFT_111691</name>
</gene>
<dbReference type="eggNOG" id="ENOG502QPY1">
    <property type="taxonomic scope" value="Eukaryota"/>
</dbReference>
<evidence type="ECO:0000256" key="12">
    <source>
        <dbReference type="SAM" id="MobiDB-lite"/>
    </source>
</evidence>
<evidence type="ECO:0000256" key="7">
    <source>
        <dbReference type="ARBA" id="ARBA00023008"/>
    </source>
</evidence>
<dbReference type="KEGG" id="abp:AGABI1DRAFT111691"/>
<keyword evidence="9" id="KW-1015">Disulfide bond</keyword>
<organism evidence="14 15">
    <name type="scientific">Agaricus bisporus var. burnettii (strain JB137-S8 / ATCC MYA-4627 / FGSC 10392)</name>
    <name type="common">White button mushroom</name>
    <dbReference type="NCBI Taxonomy" id="597362"/>
    <lineage>
        <taxon>Eukaryota</taxon>
        <taxon>Fungi</taxon>
        <taxon>Dikarya</taxon>
        <taxon>Basidiomycota</taxon>
        <taxon>Agaricomycotina</taxon>
        <taxon>Agaricomycetes</taxon>
        <taxon>Agaricomycetidae</taxon>
        <taxon>Agaricales</taxon>
        <taxon>Agaricineae</taxon>
        <taxon>Agaricaceae</taxon>
        <taxon>Agaricus</taxon>
    </lineage>
</organism>
<keyword evidence="6" id="KW-0560">Oxidoreductase</keyword>
<evidence type="ECO:0000256" key="5">
    <source>
        <dbReference type="ARBA" id="ARBA00022729"/>
    </source>
</evidence>
<evidence type="ECO:0000256" key="9">
    <source>
        <dbReference type="ARBA" id="ARBA00023157"/>
    </source>
</evidence>
<evidence type="ECO:0000313" key="14">
    <source>
        <dbReference type="EMBL" id="EKM83243.1"/>
    </source>
</evidence>
<keyword evidence="7" id="KW-0186">Copper</keyword>
<feature type="compositionally biased region" description="Polar residues" evidence="12">
    <location>
        <begin position="364"/>
        <end position="374"/>
    </location>
</feature>
<feature type="compositionally biased region" description="Basic residues" evidence="12">
    <location>
        <begin position="387"/>
        <end position="406"/>
    </location>
</feature>
<proteinExistence type="inferred from homology"/>
<dbReference type="HOGENOM" id="CLU_030284_2_1_1"/>
<evidence type="ECO:0000256" key="2">
    <source>
        <dbReference type="ARBA" id="ARBA00004613"/>
    </source>
</evidence>
<keyword evidence="10" id="KW-0325">Glycoprotein</keyword>
<accession>K5XID0</accession>
<dbReference type="Pfam" id="PF22810">
    <property type="entry name" value="LPMO_AA14"/>
    <property type="match status" value="1"/>
</dbReference>
<dbReference type="GO" id="GO:0004497">
    <property type="term" value="F:monooxygenase activity"/>
    <property type="evidence" value="ECO:0007669"/>
    <property type="project" value="UniProtKB-KW"/>
</dbReference>
<dbReference type="OMA" id="ARPHPWS"/>
<feature type="signal peptide" evidence="13">
    <location>
        <begin position="1"/>
        <end position="16"/>
    </location>
</feature>
<keyword evidence="8" id="KW-0503">Monooxygenase</keyword>
<dbReference type="GO" id="GO:0046872">
    <property type="term" value="F:metal ion binding"/>
    <property type="evidence" value="ECO:0007669"/>
    <property type="project" value="UniProtKB-KW"/>
</dbReference>
<dbReference type="RefSeq" id="XP_007327029.1">
    <property type="nucleotide sequence ID" value="XM_007326967.1"/>
</dbReference>
<dbReference type="InParanoid" id="K5XID0"/>
<dbReference type="InterPro" id="IPR054497">
    <property type="entry name" value="LPMO_AA14"/>
</dbReference>
<comment type="cofactor">
    <cofactor evidence="1">
        <name>Cu(2+)</name>
        <dbReference type="ChEBI" id="CHEBI:29036"/>
    </cofactor>
</comment>
<evidence type="ECO:0000256" key="6">
    <source>
        <dbReference type="ARBA" id="ARBA00023002"/>
    </source>
</evidence>
<dbReference type="GO" id="GO:0005576">
    <property type="term" value="C:extracellular region"/>
    <property type="evidence" value="ECO:0007669"/>
    <property type="project" value="UniProtKB-SubCell"/>
</dbReference>
<keyword evidence="5 13" id="KW-0732">Signal</keyword>
<dbReference type="Proteomes" id="UP000008493">
    <property type="component" value="Unassembled WGS sequence"/>
</dbReference>
<dbReference type="GeneID" id="18823377"/>
<feature type="chain" id="PRO_5003886327" evidence="13">
    <location>
        <begin position="17"/>
        <end position="406"/>
    </location>
</feature>
<feature type="compositionally biased region" description="Low complexity" evidence="12">
    <location>
        <begin position="286"/>
        <end position="297"/>
    </location>
</feature>
<dbReference type="AlphaFoldDB" id="K5XID0"/>
<feature type="region of interest" description="Disordered" evidence="12">
    <location>
        <begin position="271"/>
        <end position="406"/>
    </location>
</feature>
<evidence type="ECO:0000313" key="15">
    <source>
        <dbReference type="Proteomes" id="UP000008493"/>
    </source>
</evidence>
<reference evidence="15" key="1">
    <citation type="journal article" date="2012" name="Proc. Natl. Acad. Sci. U.S.A.">
        <title>Genome sequence of the button mushroom Agaricus bisporus reveals mechanisms governing adaptation to a humic-rich ecological niche.</title>
        <authorList>
            <person name="Morin E."/>
            <person name="Kohler A."/>
            <person name="Baker A.R."/>
            <person name="Foulongne-Oriol M."/>
            <person name="Lombard V."/>
            <person name="Nagy L.G."/>
            <person name="Ohm R.A."/>
            <person name="Patyshakuliyeva A."/>
            <person name="Brun A."/>
            <person name="Aerts A.L."/>
            <person name="Bailey A.M."/>
            <person name="Billette C."/>
            <person name="Coutinho P.M."/>
            <person name="Deakin G."/>
            <person name="Doddapaneni H."/>
            <person name="Floudas D."/>
            <person name="Grimwood J."/>
            <person name="Hilden K."/>
            <person name="Kuees U."/>
            <person name="LaButti K.M."/>
            <person name="Lapidus A."/>
            <person name="Lindquist E.A."/>
            <person name="Lucas S.M."/>
            <person name="Murat C."/>
            <person name="Riley R.W."/>
            <person name="Salamov A.A."/>
            <person name="Schmutz J."/>
            <person name="Subramanian V."/>
            <person name="Woesten H.A.B."/>
            <person name="Xu J."/>
            <person name="Eastwood D.C."/>
            <person name="Foster G.D."/>
            <person name="Sonnenberg A.S."/>
            <person name="Cullen D."/>
            <person name="de Vries R.P."/>
            <person name="Lundell T."/>
            <person name="Hibbett D.S."/>
            <person name="Henrissat B."/>
            <person name="Burton K.S."/>
            <person name="Kerrigan R.W."/>
            <person name="Challen M.P."/>
            <person name="Grigoriev I.V."/>
            <person name="Martin F."/>
        </authorList>
    </citation>
    <scope>NUCLEOTIDE SEQUENCE [LARGE SCALE GENOMIC DNA]</scope>
    <source>
        <strain evidence="15">JB137-S8 / ATCC MYA-4627 / FGSC 10392</strain>
    </source>
</reference>
<evidence type="ECO:0000256" key="11">
    <source>
        <dbReference type="ARBA" id="ARBA00046340"/>
    </source>
</evidence>
<keyword evidence="3" id="KW-0964">Secreted</keyword>